<dbReference type="GO" id="GO:0002949">
    <property type="term" value="P:tRNA threonylcarbamoyladenosine modification"/>
    <property type="evidence" value="ECO:0007669"/>
    <property type="project" value="UniProtKB-UniRule"/>
</dbReference>
<comment type="catalytic activity">
    <reaction evidence="5 6">
        <text>L-threonylcarbamoyladenylate + adenosine(37) in tRNA = N(6)-L-threonylcarbamoyladenosine(37) in tRNA + AMP + H(+)</text>
        <dbReference type="Rhea" id="RHEA:37059"/>
        <dbReference type="Rhea" id="RHEA-COMP:10162"/>
        <dbReference type="Rhea" id="RHEA-COMP:10163"/>
        <dbReference type="ChEBI" id="CHEBI:15378"/>
        <dbReference type="ChEBI" id="CHEBI:73682"/>
        <dbReference type="ChEBI" id="CHEBI:74411"/>
        <dbReference type="ChEBI" id="CHEBI:74418"/>
        <dbReference type="ChEBI" id="CHEBI:456215"/>
        <dbReference type="EC" id="2.3.1.234"/>
    </reaction>
</comment>
<dbReference type="Pfam" id="PF00814">
    <property type="entry name" value="TsaD"/>
    <property type="match status" value="1"/>
</dbReference>
<dbReference type="Proteomes" id="UP000230729">
    <property type="component" value="Unassembled WGS sequence"/>
</dbReference>
<reference evidence="8 9" key="1">
    <citation type="submission" date="2017-09" db="EMBL/GenBank/DDBJ databases">
        <title>Depth-based differentiation of microbial function through sediment-hosted aquifers and enrichment of novel symbionts in the deep terrestrial subsurface.</title>
        <authorList>
            <person name="Probst A.J."/>
            <person name="Ladd B."/>
            <person name="Jarett J.K."/>
            <person name="Geller-Mcgrath D.E."/>
            <person name="Sieber C.M."/>
            <person name="Emerson J.B."/>
            <person name="Anantharaman K."/>
            <person name="Thomas B.C."/>
            <person name="Malmstrom R."/>
            <person name="Stieglmeier M."/>
            <person name="Klingl A."/>
            <person name="Woyke T."/>
            <person name="Ryan C.M."/>
            <person name="Banfield J.F."/>
        </authorList>
    </citation>
    <scope>NUCLEOTIDE SEQUENCE [LARGE SCALE GENOMIC DNA]</scope>
    <source>
        <strain evidence="8">CG23_combo_of_CG06-09_8_20_14_all_49_15</strain>
    </source>
</reference>
<organism evidence="8 9">
    <name type="scientific">Candidatus Falkowbacteria bacterium CG23_combo_of_CG06-09_8_20_14_all_49_15</name>
    <dbReference type="NCBI Taxonomy" id="1974572"/>
    <lineage>
        <taxon>Bacteria</taxon>
        <taxon>Candidatus Falkowiibacteriota</taxon>
    </lineage>
</organism>
<comment type="function">
    <text evidence="6">Required for the formation of a threonylcarbamoyl group on adenosine at position 37 (t(6)A37) in tRNAs that read codons beginning with adenine. Is involved in the transfer of the threonylcarbamoyl moiety of threonylcarbamoyl-AMP (TC-AMP) to the N6 group of A37, together with TsaE and TsaB. TsaD likely plays a direct catalytic role in this reaction.</text>
</comment>
<comment type="subcellular location">
    <subcellularLocation>
        <location evidence="6">Cytoplasm</location>
    </subcellularLocation>
</comment>
<evidence type="ECO:0000256" key="1">
    <source>
        <dbReference type="ARBA" id="ARBA00022679"/>
    </source>
</evidence>
<evidence type="ECO:0000256" key="4">
    <source>
        <dbReference type="ARBA" id="ARBA00023315"/>
    </source>
</evidence>
<dbReference type="PROSITE" id="PS01016">
    <property type="entry name" value="GLYCOPROTEASE"/>
    <property type="match status" value="1"/>
</dbReference>
<dbReference type="InterPro" id="IPR022450">
    <property type="entry name" value="TsaD"/>
</dbReference>
<comment type="cofactor">
    <cofactor evidence="6">
        <name>Fe(2+)</name>
        <dbReference type="ChEBI" id="CHEBI:29033"/>
    </cofactor>
    <text evidence="6">Binds 1 Fe(2+) ion per subunit.</text>
</comment>
<dbReference type="PANTHER" id="PTHR11735">
    <property type="entry name" value="TRNA N6-ADENOSINE THREONYLCARBAMOYLTRANSFERASE"/>
    <property type="match status" value="1"/>
</dbReference>
<dbReference type="InterPro" id="IPR000905">
    <property type="entry name" value="Gcp-like_dom"/>
</dbReference>
<keyword evidence="4 6" id="KW-0012">Acyltransferase</keyword>
<gene>
    <name evidence="6 8" type="primary">tsaD</name>
    <name evidence="8" type="ORF">COX22_02095</name>
</gene>
<comment type="caution">
    <text evidence="6">Lacks conserved residue(s) required for the propagation of feature annotation.</text>
</comment>
<evidence type="ECO:0000313" key="9">
    <source>
        <dbReference type="Proteomes" id="UP000230729"/>
    </source>
</evidence>
<dbReference type="PRINTS" id="PR00789">
    <property type="entry name" value="OSIALOPTASE"/>
</dbReference>
<protein>
    <recommendedName>
        <fullName evidence="6">tRNA N6-adenosine threonylcarbamoyltransferase</fullName>
        <ecNumber evidence="6">2.3.1.234</ecNumber>
    </recommendedName>
    <alternativeName>
        <fullName evidence="6">N6-L-threonylcarbamoyladenine synthase</fullName>
        <shortName evidence="6">t(6)A synthase</shortName>
    </alternativeName>
    <alternativeName>
        <fullName evidence="6">t(6)A37 threonylcarbamoyladenosine biosynthesis protein TsaD</fullName>
    </alternativeName>
    <alternativeName>
        <fullName evidence="6">tRNA threonylcarbamoyladenosine biosynthesis protein TsaD</fullName>
    </alternativeName>
</protein>
<keyword evidence="3 6" id="KW-0479">Metal-binding</keyword>
<dbReference type="InterPro" id="IPR017861">
    <property type="entry name" value="KAE1/TsaD"/>
</dbReference>
<dbReference type="NCBIfam" id="TIGR03723">
    <property type="entry name" value="T6A_TsaD_YgjD"/>
    <property type="match status" value="1"/>
</dbReference>
<keyword evidence="2 6" id="KW-0819">tRNA processing</keyword>
<evidence type="ECO:0000256" key="5">
    <source>
        <dbReference type="ARBA" id="ARBA00048117"/>
    </source>
</evidence>
<feature type="binding site" evidence="6">
    <location>
        <position position="341"/>
    </location>
    <ligand>
        <name>Fe cation</name>
        <dbReference type="ChEBI" id="CHEBI:24875"/>
    </ligand>
</feature>
<dbReference type="AlphaFoldDB" id="A0A2G9ZL25"/>
<accession>A0A2G9ZL25</accession>
<dbReference type="Gene3D" id="3.30.420.40">
    <property type="match status" value="2"/>
</dbReference>
<keyword evidence="1 6" id="KW-0808">Transferase</keyword>
<dbReference type="NCBIfam" id="TIGR00329">
    <property type="entry name" value="gcp_kae1"/>
    <property type="match status" value="1"/>
</dbReference>
<keyword evidence="6" id="KW-0963">Cytoplasm</keyword>
<keyword evidence="6" id="KW-0408">Iron</keyword>
<evidence type="ECO:0000256" key="3">
    <source>
        <dbReference type="ARBA" id="ARBA00022723"/>
    </source>
</evidence>
<evidence type="ECO:0000256" key="2">
    <source>
        <dbReference type="ARBA" id="ARBA00022694"/>
    </source>
</evidence>
<feature type="binding site" evidence="6">
    <location>
        <position position="311"/>
    </location>
    <ligand>
        <name>substrate</name>
    </ligand>
</feature>
<feature type="domain" description="Gcp-like" evidence="7">
    <location>
        <begin position="32"/>
        <end position="347"/>
    </location>
</feature>
<dbReference type="InterPro" id="IPR017860">
    <property type="entry name" value="Peptidase_M22_CS"/>
</dbReference>
<feature type="binding site" evidence="6">
    <location>
        <position position="189"/>
    </location>
    <ligand>
        <name>substrate</name>
    </ligand>
</feature>
<dbReference type="PANTHER" id="PTHR11735:SF6">
    <property type="entry name" value="TRNA N6-ADENOSINE THREONYLCARBAMOYLTRANSFERASE, MITOCHONDRIAL"/>
    <property type="match status" value="1"/>
</dbReference>
<feature type="binding site" evidence="6">
    <location>
        <position position="121"/>
    </location>
    <ligand>
        <name>Fe cation</name>
        <dbReference type="ChEBI" id="CHEBI:24875"/>
    </ligand>
</feature>
<dbReference type="GO" id="GO:0005737">
    <property type="term" value="C:cytoplasm"/>
    <property type="evidence" value="ECO:0007669"/>
    <property type="project" value="UniProtKB-SubCell"/>
</dbReference>
<evidence type="ECO:0000259" key="7">
    <source>
        <dbReference type="Pfam" id="PF00814"/>
    </source>
</evidence>
<dbReference type="FunFam" id="3.30.420.40:FF:000012">
    <property type="entry name" value="tRNA N6-adenosine threonylcarbamoyltransferase"/>
    <property type="match status" value="1"/>
</dbReference>
<comment type="caution">
    <text evidence="8">The sequence shown here is derived from an EMBL/GenBank/DDBJ whole genome shotgun (WGS) entry which is preliminary data.</text>
</comment>
<name>A0A2G9ZL25_9BACT</name>
<feature type="binding site" evidence="6">
    <location>
        <position position="202"/>
    </location>
    <ligand>
        <name>substrate</name>
    </ligand>
</feature>
<dbReference type="EMBL" id="PCSD01000043">
    <property type="protein sequence ID" value="PIP33877.1"/>
    <property type="molecule type" value="Genomic_DNA"/>
</dbReference>
<dbReference type="GO" id="GO:0005506">
    <property type="term" value="F:iron ion binding"/>
    <property type="evidence" value="ECO:0007669"/>
    <property type="project" value="UniProtKB-UniRule"/>
</dbReference>
<evidence type="ECO:0000313" key="8">
    <source>
        <dbReference type="EMBL" id="PIP33877.1"/>
    </source>
</evidence>
<feature type="binding site" evidence="6">
    <location>
        <position position="125"/>
    </location>
    <ligand>
        <name>Fe cation</name>
        <dbReference type="ChEBI" id="CHEBI:24875"/>
    </ligand>
</feature>
<feature type="binding site" evidence="6">
    <location>
        <begin position="156"/>
        <end position="160"/>
    </location>
    <ligand>
        <name>substrate</name>
    </ligand>
</feature>
<dbReference type="HAMAP" id="MF_01445">
    <property type="entry name" value="TsaD"/>
    <property type="match status" value="1"/>
</dbReference>
<dbReference type="SUPFAM" id="SSF53067">
    <property type="entry name" value="Actin-like ATPase domain"/>
    <property type="match status" value="2"/>
</dbReference>
<dbReference type="GO" id="GO:0061711">
    <property type="term" value="F:tRNA N(6)-L-threonylcarbamoyladenine synthase activity"/>
    <property type="evidence" value="ECO:0007669"/>
    <property type="project" value="UniProtKB-EC"/>
</dbReference>
<dbReference type="InterPro" id="IPR043129">
    <property type="entry name" value="ATPase_NBD"/>
</dbReference>
<proteinExistence type="inferred from homology"/>
<comment type="similarity">
    <text evidence="6">Belongs to the KAE1 / TsaD family.</text>
</comment>
<sequence>MLILGLETSCDETAAAVVKGTRTDGRDKLLACSNIISSQIEIHRAFGGVVPEVAAREHVKNILPVIGQALEQAGLDPQAPRGLDAIAVTIGPGLITSLLIGVETARTLSFAWDVPLVAVNHIAGHINANFLEPPVAADPQAARHRRNNIFPALALTVSGGHTLLVLMAGYGDYKILGETLDDAAGEAFDKAASLLKLGYPGGPAIAKSAALWRKKEIRPSSKNQDKRKSPSNAVILPRPMLGKNNYHFSFSGLKTALLYALQKDKHWRKRTAEYSHAFEEAVTDVLTAKTVKAARESRAKTILLAGGVSANARLREKLLALATERCPAVPVLMADLAYTTDNAAMIAAAAYFQARRQDFTDWPNLKAEADAEL</sequence>
<dbReference type="EC" id="2.3.1.234" evidence="6"/>
<evidence type="ECO:0000256" key="6">
    <source>
        <dbReference type="HAMAP-Rule" id="MF_01445"/>
    </source>
</evidence>